<name>A0ABQ3I9I0_9BACT</name>
<feature type="transmembrane region" description="Helical" evidence="1">
    <location>
        <begin position="40"/>
        <end position="61"/>
    </location>
</feature>
<dbReference type="EMBL" id="BNAG01000004">
    <property type="protein sequence ID" value="GHE70617.1"/>
    <property type="molecule type" value="Genomic_DNA"/>
</dbReference>
<feature type="transmembrane region" description="Helical" evidence="1">
    <location>
        <begin position="73"/>
        <end position="98"/>
    </location>
</feature>
<dbReference type="Proteomes" id="UP000658258">
    <property type="component" value="Unassembled WGS sequence"/>
</dbReference>
<keyword evidence="1" id="KW-0472">Membrane</keyword>
<feature type="transmembrane region" description="Helical" evidence="1">
    <location>
        <begin position="12"/>
        <end position="28"/>
    </location>
</feature>
<comment type="caution">
    <text evidence="2">The sequence shown here is derived from an EMBL/GenBank/DDBJ whole genome shotgun (WGS) entry which is preliminary data.</text>
</comment>
<dbReference type="RefSeq" id="WP_189630904.1">
    <property type="nucleotide sequence ID" value="NZ_BNAG01000004.1"/>
</dbReference>
<proteinExistence type="predicted"/>
<keyword evidence="1" id="KW-1133">Transmembrane helix</keyword>
<sequence>MTKSEIKNYHRVIGYVNLSLSVMHLIFSRNSDISGRLFEAILINLGYHMLYYYFALIYKLTTKVRLLNKFNKVALLIMLKLFAIFGILGSASFGILTIFDAIDSSKLHELFGICIPFGMFLGANSLLRDIQEESQSFMA</sequence>
<accession>A0ABQ3I9I0</accession>
<keyword evidence="3" id="KW-1185">Reference proteome</keyword>
<evidence type="ECO:0000313" key="3">
    <source>
        <dbReference type="Proteomes" id="UP000658258"/>
    </source>
</evidence>
<organism evidence="2 3">
    <name type="scientific">Roseivirga thermotolerans</name>
    <dbReference type="NCBI Taxonomy" id="1758176"/>
    <lineage>
        <taxon>Bacteria</taxon>
        <taxon>Pseudomonadati</taxon>
        <taxon>Bacteroidota</taxon>
        <taxon>Cytophagia</taxon>
        <taxon>Cytophagales</taxon>
        <taxon>Roseivirgaceae</taxon>
        <taxon>Roseivirga</taxon>
    </lineage>
</organism>
<reference evidence="3" key="1">
    <citation type="journal article" date="2019" name="Int. J. Syst. Evol. Microbiol.">
        <title>The Global Catalogue of Microorganisms (GCM) 10K type strain sequencing project: providing services to taxonomists for standard genome sequencing and annotation.</title>
        <authorList>
            <consortium name="The Broad Institute Genomics Platform"/>
            <consortium name="The Broad Institute Genome Sequencing Center for Infectious Disease"/>
            <person name="Wu L."/>
            <person name="Ma J."/>
        </authorList>
    </citation>
    <scope>NUCLEOTIDE SEQUENCE [LARGE SCALE GENOMIC DNA]</scope>
    <source>
        <strain evidence="3">CGMCC 1.15111</strain>
    </source>
</reference>
<keyword evidence="1" id="KW-0812">Transmembrane</keyword>
<gene>
    <name evidence="2" type="ORF">GCM10011340_27900</name>
</gene>
<evidence type="ECO:0000313" key="2">
    <source>
        <dbReference type="EMBL" id="GHE70617.1"/>
    </source>
</evidence>
<protein>
    <submittedName>
        <fullName evidence="2">Uncharacterized protein</fullName>
    </submittedName>
</protein>
<feature type="transmembrane region" description="Helical" evidence="1">
    <location>
        <begin position="110"/>
        <end position="127"/>
    </location>
</feature>
<evidence type="ECO:0000256" key="1">
    <source>
        <dbReference type="SAM" id="Phobius"/>
    </source>
</evidence>